<dbReference type="AlphaFoldDB" id="A0A6L8LVY4"/>
<dbReference type="Proteomes" id="UP000479043">
    <property type="component" value="Unassembled WGS sequence"/>
</dbReference>
<protein>
    <submittedName>
        <fullName evidence="2">Uncharacterized protein</fullName>
    </submittedName>
</protein>
<dbReference type="RefSeq" id="WP_160975374.1">
    <property type="nucleotide sequence ID" value="NZ_WWEN01000011.1"/>
</dbReference>
<keyword evidence="3" id="KW-1185">Reference proteome</keyword>
<gene>
    <name evidence="2" type="ORF">GR167_19300</name>
</gene>
<feature type="chain" id="PRO_5027115661" evidence="1">
    <location>
        <begin position="20"/>
        <end position="193"/>
    </location>
</feature>
<comment type="caution">
    <text evidence="2">The sequence shown here is derived from an EMBL/GenBank/DDBJ whole genome shotgun (WGS) entry which is preliminary data.</text>
</comment>
<reference evidence="2 3" key="1">
    <citation type="submission" date="2020-01" db="EMBL/GenBank/DDBJ databases">
        <authorList>
            <person name="Chen S."/>
        </authorList>
    </citation>
    <scope>NUCLEOTIDE SEQUENCE [LARGE SCALE GENOMIC DNA]</scope>
    <source>
        <strain evidence="2 3">GS-10</strain>
    </source>
</reference>
<sequence>MQIRIFAVIATLMAAPALADINIKNIEAEGNLAPTQNAGCIAMTSAAADLSPADLSLSIMACYRKGQDKRAAKLLALLYARGRFDAARVTDKTAHQAIEVLVINLTNEGGPDWQGRMNTAFTPMTETGSSAHRALCRDLAKLQAPQHSPRYMIQHGIKAITGKGPNPLVANFDAEETWSWVVNSYMRCADSGS</sequence>
<keyword evidence="1" id="KW-0732">Signal</keyword>
<proteinExistence type="predicted"/>
<evidence type="ECO:0000313" key="3">
    <source>
        <dbReference type="Proteomes" id="UP000479043"/>
    </source>
</evidence>
<name>A0A6L8LVY4_9RHOB</name>
<evidence type="ECO:0000313" key="2">
    <source>
        <dbReference type="EMBL" id="MYM57472.1"/>
    </source>
</evidence>
<organism evidence="2 3">
    <name type="scientific">Thalassovita mangrovi</name>
    <dbReference type="NCBI Taxonomy" id="2692236"/>
    <lineage>
        <taxon>Bacteria</taxon>
        <taxon>Pseudomonadati</taxon>
        <taxon>Pseudomonadota</taxon>
        <taxon>Alphaproteobacteria</taxon>
        <taxon>Rhodobacterales</taxon>
        <taxon>Roseobacteraceae</taxon>
        <taxon>Thalassovita</taxon>
    </lineage>
</organism>
<feature type="signal peptide" evidence="1">
    <location>
        <begin position="1"/>
        <end position="19"/>
    </location>
</feature>
<dbReference type="EMBL" id="WWEN01000011">
    <property type="protein sequence ID" value="MYM57472.1"/>
    <property type="molecule type" value="Genomic_DNA"/>
</dbReference>
<accession>A0A6L8LVY4</accession>
<evidence type="ECO:0000256" key="1">
    <source>
        <dbReference type="SAM" id="SignalP"/>
    </source>
</evidence>